<evidence type="ECO:0000256" key="2">
    <source>
        <dbReference type="SAM" id="MobiDB-lite"/>
    </source>
</evidence>
<feature type="region of interest" description="Disordered" evidence="2">
    <location>
        <begin position="91"/>
        <end position="127"/>
    </location>
</feature>
<proteinExistence type="predicted"/>
<feature type="region of interest" description="Disordered" evidence="2">
    <location>
        <begin position="633"/>
        <end position="655"/>
    </location>
</feature>
<name>A0A814X0K2_9BILA</name>
<gene>
    <name evidence="3" type="ORF">KQP761_LOCUS262</name>
</gene>
<sequence>MAARNNDPISSINKSLDTIEGFEDIFDIIDDDNDTFEYTIEELNKYFISGHLNLIPNEEEIIDGENIDDYIGDDINMTEEMQEEEILSQSFSQLSTASDDEERSFVTNKRQRSNVASSPTISSKKRKITNNNDTDIFTTEQCQIPTYLLIQNKLFAHMAQTIIKAVRYITMNDIQQMALLMHKIATVKIDREIMKAYLHSVKGTLREAECHFIEVDRRFWPMQVQSLMLTQHKSTVNNTDTTSKTTTPMEIDTEDQQIACENLLNERLQKMKRQIEYYEKELDEKQSTFIRFTSTIQETIEIHVQTYGIKPLEMKRDLKLALVNYDYDSEMLQREYFQEQPNNYQIEVARCLSTAKTEVEKSKRTLLELKYRVFYNKPPDSFDSSGTLMPTLNHDDQRLFDKHEKAIQRRKLDLMTVKIAEAETKFYHSLKRFDHELATMWKNHRDLVKNQGMTTTLTNLIENHQIYTLTKGSPSTMPLSDTLSNIYVFVWQKQILKQLQLNNEFFGRYKDQIFFTWNNGNEEQLGSFLQTIRDKSPNVQFQKLIGSSVPFLNAFVQNQNGDLFSRIHRHPLIQGYSLPYEVGHAKLVHSDWLRSALIRAVCYCSSVEDFNLERIYLELTCLTNDEFSVKQENNDQQQLSSIQSSSPSNDTPTKISTITEKEDIIYSQEVQATDDMPPLAGLLSCFVRIERCQVDKDIYIPGKNLEGNHELQEQATEKEQHKTTLSVETKGTLSLCDADPYLEDSNSMNNMMIIGSPLSQPLNFDTTK</sequence>
<feature type="coiled-coil region" evidence="1">
    <location>
        <begin position="261"/>
        <end position="288"/>
    </location>
</feature>
<dbReference type="AlphaFoldDB" id="A0A814X0K2"/>
<evidence type="ECO:0000313" key="3">
    <source>
        <dbReference type="EMBL" id="CAF1209576.1"/>
    </source>
</evidence>
<organism evidence="3 4">
    <name type="scientific">Rotaria magnacalcarata</name>
    <dbReference type="NCBI Taxonomy" id="392030"/>
    <lineage>
        <taxon>Eukaryota</taxon>
        <taxon>Metazoa</taxon>
        <taxon>Spiralia</taxon>
        <taxon>Gnathifera</taxon>
        <taxon>Rotifera</taxon>
        <taxon>Eurotatoria</taxon>
        <taxon>Bdelloidea</taxon>
        <taxon>Philodinida</taxon>
        <taxon>Philodinidae</taxon>
        <taxon>Rotaria</taxon>
    </lineage>
</organism>
<dbReference type="EMBL" id="CAJNOW010000022">
    <property type="protein sequence ID" value="CAF1209576.1"/>
    <property type="molecule type" value="Genomic_DNA"/>
</dbReference>
<evidence type="ECO:0000313" key="4">
    <source>
        <dbReference type="Proteomes" id="UP000663834"/>
    </source>
</evidence>
<keyword evidence="1" id="KW-0175">Coiled coil</keyword>
<protein>
    <submittedName>
        <fullName evidence="3">Uncharacterized protein</fullName>
    </submittedName>
</protein>
<feature type="compositionally biased region" description="Low complexity" evidence="2">
    <location>
        <begin position="636"/>
        <end position="648"/>
    </location>
</feature>
<comment type="caution">
    <text evidence="3">The sequence shown here is derived from an EMBL/GenBank/DDBJ whole genome shotgun (WGS) entry which is preliminary data.</text>
</comment>
<feature type="compositionally biased region" description="Polar residues" evidence="2">
    <location>
        <begin position="105"/>
        <end position="122"/>
    </location>
</feature>
<reference evidence="3" key="1">
    <citation type="submission" date="2021-02" db="EMBL/GenBank/DDBJ databases">
        <authorList>
            <person name="Nowell W R."/>
        </authorList>
    </citation>
    <scope>NUCLEOTIDE SEQUENCE</scope>
</reference>
<accession>A0A814X0K2</accession>
<evidence type="ECO:0000256" key="1">
    <source>
        <dbReference type="SAM" id="Coils"/>
    </source>
</evidence>
<dbReference type="Proteomes" id="UP000663834">
    <property type="component" value="Unassembled WGS sequence"/>
</dbReference>